<protein>
    <submittedName>
        <fullName evidence="2">Uncharacterized protein</fullName>
    </submittedName>
</protein>
<reference evidence="2" key="1">
    <citation type="submission" date="2014-09" db="EMBL/GenBank/DDBJ databases">
        <authorList>
            <person name="Magalhaes I.L.F."/>
            <person name="Oliveira U."/>
            <person name="Santos F.R."/>
            <person name="Vidigal T.H.D.A."/>
            <person name="Brescovit A.D."/>
            <person name="Santos A.J."/>
        </authorList>
    </citation>
    <scope>NUCLEOTIDE SEQUENCE</scope>
    <source>
        <tissue evidence="2">Shoot tissue taken approximately 20 cm above the soil surface</tissue>
    </source>
</reference>
<sequence>MKTTGTATSPVSMTITSAISKTLDWTQSTGSESAPQEGGTREAPATADVRMRLILRSNTCTMLRSHHPYRRHRT</sequence>
<accession>A0A0A9B7T6</accession>
<dbReference type="EMBL" id="GBRH01240620">
    <property type="protein sequence ID" value="JAD57275.1"/>
    <property type="molecule type" value="Transcribed_RNA"/>
</dbReference>
<evidence type="ECO:0000256" key="1">
    <source>
        <dbReference type="SAM" id="MobiDB-lite"/>
    </source>
</evidence>
<feature type="compositionally biased region" description="Polar residues" evidence="1">
    <location>
        <begin position="21"/>
        <end position="34"/>
    </location>
</feature>
<proteinExistence type="predicted"/>
<reference evidence="2" key="2">
    <citation type="journal article" date="2015" name="Data Brief">
        <title>Shoot transcriptome of the giant reed, Arundo donax.</title>
        <authorList>
            <person name="Barrero R.A."/>
            <person name="Guerrero F.D."/>
            <person name="Moolhuijzen P."/>
            <person name="Goolsby J.A."/>
            <person name="Tidwell J."/>
            <person name="Bellgard S.E."/>
            <person name="Bellgard M.I."/>
        </authorList>
    </citation>
    <scope>NUCLEOTIDE SEQUENCE</scope>
    <source>
        <tissue evidence="2">Shoot tissue taken approximately 20 cm above the soil surface</tissue>
    </source>
</reference>
<evidence type="ECO:0000313" key="2">
    <source>
        <dbReference type="EMBL" id="JAD57275.1"/>
    </source>
</evidence>
<organism evidence="2">
    <name type="scientific">Arundo donax</name>
    <name type="common">Giant reed</name>
    <name type="synonym">Donax arundinaceus</name>
    <dbReference type="NCBI Taxonomy" id="35708"/>
    <lineage>
        <taxon>Eukaryota</taxon>
        <taxon>Viridiplantae</taxon>
        <taxon>Streptophyta</taxon>
        <taxon>Embryophyta</taxon>
        <taxon>Tracheophyta</taxon>
        <taxon>Spermatophyta</taxon>
        <taxon>Magnoliopsida</taxon>
        <taxon>Liliopsida</taxon>
        <taxon>Poales</taxon>
        <taxon>Poaceae</taxon>
        <taxon>PACMAD clade</taxon>
        <taxon>Arundinoideae</taxon>
        <taxon>Arundineae</taxon>
        <taxon>Arundo</taxon>
    </lineage>
</organism>
<name>A0A0A9B7T6_ARUDO</name>
<dbReference type="AlphaFoldDB" id="A0A0A9B7T6"/>
<feature type="region of interest" description="Disordered" evidence="1">
    <location>
        <begin position="21"/>
        <end position="47"/>
    </location>
</feature>